<sequence>MKKLITPIFLLALSLTLTLTSCSNEEISSPIAPNAIMEDTPSINSRPALPQNTVGNIDWKMSGTYVQDFSFRRIKAVTPSECGDTPFDAVTSFYNDALINSFFDLWDFNFDAVDVVLDDYFVINQIAAQVENKNTDTFGAKGEYTNFVQKTVINLESFWDMANLISVRGQHTSTLEDLDFIRYVYETYSDATPAEIDYLLSIAEYYNDYSDQIPENPFYAVDGFATSTGIIVIGDGLVSMLSETGLDPKVVWSGILAHEWSHQIQFQNYGLWTYPTPPFIGTPESTRMTELEADFFTGFYLTHKRGGTYNWKRVEDMLSAFYNIGDCLFQNPGHHGTPDQRLEAARQGYLQATAIKKKGHLPNAQSIHDAFIAALPTIVN</sequence>
<proteinExistence type="predicted"/>
<feature type="signal peptide" evidence="1">
    <location>
        <begin position="1"/>
        <end position="23"/>
    </location>
</feature>
<dbReference type="EMBL" id="SDDZ01000010">
    <property type="protein sequence ID" value="RXJ45766.1"/>
    <property type="molecule type" value="Genomic_DNA"/>
</dbReference>
<keyword evidence="1" id="KW-0732">Signal</keyword>
<comment type="caution">
    <text evidence="2">The sequence shown here is derived from an EMBL/GenBank/DDBJ whole genome shotgun (WGS) entry which is preliminary data.</text>
</comment>
<evidence type="ECO:0000313" key="2">
    <source>
        <dbReference type="EMBL" id="RXJ45766.1"/>
    </source>
</evidence>
<accession>A0A4Q0XGC1</accession>
<dbReference type="PROSITE" id="PS51257">
    <property type="entry name" value="PROKAR_LIPOPROTEIN"/>
    <property type="match status" value="1"/>
</dbReference>
<feature type="chain" id="PRO_5020922699" evidence="1">
    <location>
        <begin position="24"/>
        <end position="380"/>
    </location>
</feature>
<name>A0A4Q0XGC1_9FLAO</name>
<keyword evidence="3" id="KW-1185">Reference proteome</keyword>
<dbReference type="OrthoDB" id="9152336at2"/>
<dbReference type="AlphaFoldDB" id="A0A4Q0XGC1"/>
<dbReference type="RefSeq" id="WP_129018198.1">
    <property type="nucleotide sequence ID" value="NZ_SDDZ01000010.1"/>
</dbReference>
<protein>
    <submittedName>
        <fullName evidence="2">Uncharacterized protein</fullName>
    </submittedName>
</protein>
<organism evidence="2 3">
    <name type="scientific">Gelidibacter gilvus</name>
    <dbReference type="NCBI Taxonomy" id="59602"/>
    <lineage>
        <taxon>Bacteria</taxon>
        <taxon>Pseudomonadati</taxon>
        <taxon>Bacteroidota</taxon>
        <taxon>Flavobacteriia</taxon>
        <taxon>Flavobacteriales</taxon>
        <taxon>Flavobacteriaceae</taxon>
        <taxon>Gelidibacter</taxon>
    </lineage>
</organism>
<reference evidence="2 3" key="1">
    <citation type="submission" date="2019-01" db="EMBL/GenBank/DDBJ databases">
        <title>Genome sequence of the Antarctic species Gelidibacter gilvus ACAM 158(T).</title>
        <authorList>
            <person name="Bowman J.P."/>
        </authorList>
    </citation>
    <scope>NUCLEOTIDE SEQUENCE [LARGE SCALE GENOMIC DNA]</scope>
    <source>
        <strain evidence="2 3">IC158</strain>
    </source>
</reference>
<dbReference type="Proteomes" id="UP000289792">
    <property type="component" value="Unassembled WGS sequence"/>
</dbReference>
<evidence type="ECO:0000256" key="1">
    <source>
        <dbReference type="SAM" id="SignalP"/>
    </source>
</evidence>
<gene>
    <name evidence="2" type="ORF">ESZ48_14365</name>
</gene>
<evidence type="ECO:0000313" key="3">
    <source>
        <dbReference type="Proteomes" id="UP000289792"/>
    </source>
</evidence>